<comment type="caution">
    <text evidence="3">The sequence shown here is derived from an EMBL/GenBank/DDBJ whole genome shotgun (WGS) entry which is preliminary data.</text>
</comment>
<dbReference type="PANTHER" id="PTHR31360">
    <property type="match status" value="1"/>
</dbReference>
<dbReference type="EMBL" id="BSYO01000005">
    <property type="protein sequence ID" value="GMH05194.1"/>
    <property type="molecule type" value="Genomic_DNA"/>
</dbReference>
<dbReference type="AlphaFoldDB" id="A0AAD3S6B7"/>
<evidence type="ECO:0008006" key="5">
    <source>
        <dbReference type="Google" id="ProtNLM"/>
    </source>
</evidence>
<sequence>MASSDEKPGPMPGPEGSTPGKAMTTGQRILDKGAQIVQSLKPIKHISQHACTFAFYAHDLSRHIQTHHFLSRLNQDFLQCPVYDSDSSDARLIGIEYIISEWIFEALPAEEQKLWHSHAYEIESGLWINPGMAETIQKLELRNLAKTYGKFWCTWQVDRGDKLPLGAPALMVSPQAEIMGLVNPELIVKRDEKYRITSEDVIESRAGIEEPETISLHADHWRNTGKGFAIDVVQTEMKSGAPFP</sequence>
<evidence type="ECO:0000256" key="2">
    <source>
        <dbReference type="SAM" id="MobiDB-lite"/>
    </source>
</evidence>
<accession>A0AAD3S6B7</accession>
<proteinExistence type="inferred from homology"/>
<evidence type="ECO:0000313" key="3">
    <source>
        <dbReference type="EMBL" id="GMH05194.1"/>
    </source>
</evidence>
<dbReference type="Proteomes" id="UP001279734">
    <property type="component" value="Unassembled WGS sequence"/>
</dbReference>
<protein>
    <recommendedName>
        <fullName evidence="5">Oil body-associated protein 2B</fullName>
    </recommendedName>
</protein>
<gene>
    <name evidence="3" type="ORF">Nepgr_007034</name>
</gene>
<organism evidence="3 4">
    <name type="scientific">Nepenthes gracilis</name>
    <name type="common">Slender pitcher plant</name>
    <dbReference type="NCBI Taxonomy" id="150966"/>
    <lineage>
        <taxon>Eukaryota</taxon>
        <taxon>Viridiplantae</taxon>
        <taxon>Streptophyta</taxon>
        <taxon>Embryophyta</taxon>
        <taxon>Tracheophyta</taxon>
        <taxon>Spermatophyta</taxon>
        <taxon>Magnoliopsida</taxon>
        <taxon>eudicotyledons</taxon>
        <taxon>Gunneridae</taxon>
        <taxon>Pentapetalae</taxon>
        <taxon>Caryophyllales</taxon>
        <taxon>Nepenthaceae</taxon>
        <taxon>Nepenthes</taxon>
    </lineage>
</organism>
<reference evidence="3" key="1">
    <citation type="submission" date="2023-05" db="EMBL/GenBank/DDBJ databases">
        <title>Nepenthes gracilis genome sequencing.</title>
        <authorList>
            <person name="Fukushima K."/>
        </authorList>
    </citation>
    <scope>NUCLEOTIDE SEQUENCE</scope>
    <source>
        <strain evidence="3">SING2019-196</strain>
    </source>
</reference>
<name>A0AAD3S6B7_NEPGR</name>
<dbReference type="Pfam" id="PF06884">
    <property type="entry name" value="DUF1264"/>
    <property type="match status" value="1"/>
</dbReference>
<evidence type="ECO:0000256" key="1">
    <source>
        <dbReference type="ARBA" id="ARBA00009740"/>
    </source>
</evidence>
<dbReference type="InterPro" id="IPR010686">
    <property type="entry name" value="OBAP-like"/>
</dbReference>
<feature type="region of interest" description="Disordered" evidence="2">
    <location>
        <begin position="1"/>
        <end position="24"/>
    </location>
</feature>
<dbReference type="PANTHER" id="PTHR31360:SF1">
    <property type="entry name" value="OIL BODY-ASSOCIATED PROTEIN 2A"/>
    <property type="match status" value="1"/>
</dbReference>
<keyword evidence="4" id="KW-1185">Reference proteome</keyword>
<comment type="similarity">
    <text evidence="1">Belongs to the OBAP family.</text>
</comment>
<evidence type="ECO:0000313" key="4">
    <source>
        <dbReference type="Proteomes" id="UP001279734"/>
    </source>
</evidence>